<evidence type="ECO:0000313" key="2">
    <source>
        <dbReference type="Proteomes" id="UP000029452"/>
    </source>
</evidence>
<name>A0A094WGY3_9BACT</name>
<dbReference type="PATRIC" id="fig|178606.4.peg.130"/>
<evidence type="ECO:0000313" key="1">
    <source>
        <dbReference type="EMBL" id="KGA94917.1"/>
    </source>
</evidence>
<dbReference type="AlphaFoldDB" id="A0A094WGY3"/>
<reference evidence="1 2" key="1">
    <citation type="submission" date="2014-06" db="EMBL/GenBank/DDBJ databases">
        <title>Draft genome sequence of iron oxidizing acidophile Leptospirillum ferriphilum DSM14647.</title>
        <authorList>
            <person name="Cardenas J.P."/>
            <person name="Lazcano M."/>
            <person name="Ossandon F.J."/>
            <person name="Corbett M."/>
            <person name="Holmes D.S."/>
            <person name="Watkin E."/>
        </authorList>
    </citation>
    <scope>NUCLEOTIDE SEQUENCE [LARGE SCALE GENOMIC DNA]</scope>
    <source>
        <strain evidence="1 2">DSM 14647</strain>
    </source>
</reference>
<comment type="caution">
    <text evidence="1">The sequence shown here is derived from an EMBL/GenBank/DDBJ whole genome shotgun (WGS) entry which is preliminary data.</text>
</comment>
<dbReference type="Proteomes" id="UP000029452">
    <property type="component" value="Unassembled WGS sequence"/>
</dbReference>
<proteinExistence type="predicted"/>
<dbReference type="EMBL" id="JPGK01000001">
    <property type="protein sequence ID" value="KGA94917.1"/>
    <property type="molecule type" value="Genomic_DNA"/>
</dbReference>
<organism evidence="1 2">
    <name type="scientific">Leptospirillum ferriphilum</name>
    <dbReference type="NCBI Taxonomy" id="178606"/>
    <lineage>
        <taxon>Bacteria</taxon>
        <taxon>Pseudomonadati</taxon>
        <taxon>Nitrospirota</taxon>
        <taxon>Nitrospiria</taxon>
        <taxon>Nitrospirales</taxon>
        <taxon>Nitrospiraceae</taxon>
        <taxon>Leptospirillum</taxon>
    </lineage>
</organism>
<accession>A0A094WGY3</accession>
<gene>
    <name evidence="1" type="ORF">LptCag_2351</name>
</gene>
<sequence length="37" mass="4154">MLFTFIFYGGDDVSPDPGHGVLRPRLSDRESFCHNGL</sequence>
<protein>
    <submittedName>
        <fullName evidence="1">Uncharacterized protein</fullName>
    </submittedName>
</protein>